<dbReference type="OrthoDB" id="5962009at2759"/>
<proteinExistence type="inferred from homology"/>
<dbReference type="AlphaFoldDB" id="A0A9N9T630"/>
<evidence type="ECO:0000256" key="1">
    <source>
        <dbReference type="ARBA" id="ARBA00004342"/>
    </source>
</evidence>
<protein>
    <recommendedName>
        <fullName evidence="15">Migration and invasion enhancer 1</fullName>
    </recommendedName>
</protein>
<dbReference type="InterPro" id="IPR011893">
    <property type="entry name" value="Selenoprotein_Rdx-typ"/>
</dbReference>
<evidence type="ECO:0000256" key="6">
    <source>
        <dbReference type="ARBA" id="ARBA00022990"/>
    </source>
</evidence>
<evidence type="ECO:0000256" key="8">
    <source>
        <dbReference type="ARBA" id="ARBA00023157"/>
    </source>
</evidence>
<keyword evidence="10" id="KW-0449">Lipoprotein</keyword>
<dbReference type="NCBIfam" id="TIGR02174">
    <property type="entry name" value="CXXU_selWTH"/>
    <property type="match status" value="1"/>
</dbReference>
<evidence type="ECO:0000256" key="3">
    <source>
        <dbReference type="ARBA" id="ARBA00022475"/>
    </source>
</evidence>
<dbReference type="PANTHER" id="PTHR15124">
    <property type="entry name" value="SELENOPROTEIN W"/>
    <property type="match status" value="1"/>
</dbReference>
<dbReference type="GO" id="GO:0043066">
    <property type="term" value="P:negative regulation of apoptotic process"/>
    <property type="evidence" value="ECO:0007669"/>
    <property type="project" value="TreeGrafter"/>
</dbReference>
<dbReference type="InterPro" id="IPR036249">
    <property type="entry name" value="Thioredoxin-like_sf"/>
</dbReference>
<keyword evidence="11" id="KW-0636">Prenylation</keyword>
<keyword evidence="7" id="KW-0472">Membrane</keyword>
<evidence type="ECO:0000256" key="12">
    <source>
        <dbReference type="ARBA" id="ARBA00055778"/>
    </source>
</evidence>
<dbReference type="InterPro" id="IPR051441">
    <property type="entry name" value="SelW_related"/>
</dbReference>
<evidence type="ECO:0000313" key="17">
    <source>
        <dbReference type="Proteomes" id="UP001153709"/>
    </source>
</evidence>
<sequence>MSDKDNVEINIEYCNKCGFLEKYEELVKHLKEKHPSVKINGQEGRRGSFEVSVNGTLVHSKLSTLAYPDYEDLSKIVYDVQDGNSVRAPCKQQPITSCCIS</sequence>
<keyword evidence="4" id="KW-0963">Cytoplasm</keyword>
<gene>
    <name evidence="16" type="ORF">DIABBA_LOCUS12287</name>
</gene>
<evidence type="ECO:0000313" key="16">
    <source>
        <dbReference type="EMBL" id="CAG9839528.1"/>
    </source>
</evidence>
<keyword evidence="8" id="KW-1015">Disulfide bond</keyword>
<dbReference type="SUPFAM" id="SSF52833">
    <property type="entry name" value="Thioredoxin-like"/>
    <property type="match status" value="1"/>
</dbReference>
<evidence type="ECO:0000256" key="4">
    <source>
        <dbReference type="ARBA" id="ARBA00022490"/>
    </source>
</evidence>
<keyword evidence="5" id="KW-0053">Apoptosis</keyword>
<dbReference type="Proteomes" id="UP001153709">
    <property type="component" value="Chromosome 8"/>
</dbReference>
<evidence type="ECO:0000256" key="2">
    <source>
        <dbReference type="ARBA" id="ARBA00004514"/>
    </source>
</evidence>
<evidence type="ECO:0000256" key="7">
    <source>
        <dbReference type="ARBA" id="ARBA00023136"/>
    </source>
</evidence>
<dbReference type="FunFam" id="3.40.30.10:FF:000131">
    <property type="entry name" value="migration and invasion enhancer 1"/>
    <property type="match status" value="1"/>
</dbReference>
<keyword evidence="6" id="KW-0007">Acetylation</keyword>
<evidence type="ECO:0000256" key="5">
    <source>
        <dbReference type="ARBA" id="ARBA00022703"/>
    </source>
</evidence>
<accession>A0A9N9T630</accession>
<comment type="subcellular location">
    <subcellularLocation>
        <location evidence="1">Cell membrane</location>
        <topology evidence="1">Lipid-anchor</topology>
        <orientation evidence="1">Cytoplasmic side</orientation>
    </subcellularLocation>
    <subcellularLocation>
        <location evidence="2">Cytoplasm</location>
        <location evidence="2">Cytosol</location>
    </subcellularLocation>
</comment>
<keyword evidence="3" id="KW-1003">Cell membrane</keyword>
<keyword evidence="9" id="KW-0676">Redox-active center</keyword>
<name>A0A9N9T630_DIABA</name>
<comment type="function">
    <text evidence="12">Increases cell migration by inducing filopodia formation at the leading edge of migrating cells. Plays a role in regulation of apoptosis, possibly through control of CASP3. May be involved in a redox-related process.</text>
</comment>
<evidence type="ECO:0000256" key="9">
    <source>
        <dbReference type="ARBA" id="ARBA00023284"/>
    </source>
</evidence>
<evidence type="ECO:0000256" key="14">
    <source>
        <dbReference type="ARBA" id="ARBA00065658"/>
    </source>
</evidence>
<reference evidence="16" key="1">
    <citation type="submission" date="2022-01" db="EMBL/GenBank/DDBJ databases">
        <authorList>
            <person name="King R."/>
        </authorList>
    </citation>
    <scope>NUCLEOTIDE SEQUENCE</scope>
</reference>
<evidence type="ECO:0000256" key="15">
    <source>
        <dbReference type="ARBA" id="ARBA00069166"/>
    </source>
</evidence>
<evidence type="ECO:0000256" key="13">
    <source>
        <dbReference type="ARBA" id="ARBA00060789"/>
    </source>
</evidence>
<keyword evidence="17" id="KW-1185">Reference proteome</keyword>
<comment type="similarity">
    <text evidence="13">Belongs to the SelWTH family.</text>
</comment>
<dbReference type="PANTHER" id="PTHR15124:SF27">
    <property type="entry name" value="MIGRATION AND INVASION ENHANCER 1"/>
    <property type="match status" value="1"/>
</dbReference>
<dbReference type="GO" id="GO:0051491">
    <property type="term" value="P:positive regulation of filopodium assembly"/>
    <property type="evidence" value="ECO:0007669"/>
    <property type="project" value="TreeGrafter"/>
</dbReference>
<dbReference type="GO" id="GO:0005829">
    <property type="term" value="C:cytosol"/>
    <property type="evidence" value="ECO:0007669"/>
    <property type="project" value="UniProtKB-SubCell"/>
</dbReference>
<dbReference type="GO" id="GO:0006915">
    <property type="term" value="P:apoptotic process"/>
    <property type="evidence" value="ECO:0007669"/>
    <property type="project" value="UniProtKB-KW"/>
</dbReference>
<evidence type="ECO:0000256" key="10">
    <source>
        <dbReference type="ARBA" id="ARBA00023288"/>
    </source>
</evidence>
<dbReference type="EMBL" id="OU898283">
    <property type="protein sequence ID" value="CAG9839528.1"/>
    <property type="molecule type" value="Genomic_DNA"/>
</dbReference>
<dbReference type="Gene3D" id="3.40.30.10">
    <property type="entry name" value="Glutaredoxin"/>
    <property type="match status" value="1"/>
</dbReference>
<comment type="subunit">
    <text evidence="14">Interacts with GPX1.</text>
</comment>
<dbReference type="GO" id="GO:0005886">
    <property type="term" value="C:plasma membrane"/>
    <property type="evidence" value="ECO:0007669"/>
    <property type="project" value="UniProtKB-SubCell"/>
</dbReference>
<dbReference type="Pfam" id="PF10262">
    <property type="entry name" value="Rdx"/>
    <property type="match status" value="1"/>
</dbReference>
<evidence type="ECO:0000256" key="11">
    <source>
        <dbReference type="ARBA" id="ARBA00023289"/>
    </source>
</evidence>
<organism evidence="16 17">
    <name type="scientific">Diabrotica balteata</name>
    <name type="common">Banded cucumber beetle</name>
    <dbReference type="NCBI Taxonomy" id="107213"/>
    <lineage>
        <taxon>Eukaryota</taxon>
        <taxon>Metazoa</taxon>
        <taxon>Ecdysozoa</taxon>
        <taxon>Arthropoda</taxon>
        <taxon>Hexapoda</taxon>
        <taxon>Insecta</taxon>
        <taxon>Pterygota</taxon>
        <taxon>Neoptera</taxon>
        <taxon>Endopterygota</taxon>
        <taxon>Coleoptera</taxon>
        <taxon>Polyphaga</taxon>
        <taxon>Cucujiformia</taxon>
        <taxon>Chrysomeloidea</taxon>
        <taxon>Chrysomelidae</taxon>
        <taxon>Galerucinae</taxon>
        <taxon>Diabroticina</taxon>
        <taxon>Diabroticites</taxon>
        <taxon>Diabrotica</taxon>
    </lineage>
</organism>